<organism evidence="1">
    <name type="scientific">Arundo donax</name>
    <name type="common">Giant reed</name>
    <name type="synonym">Donax arundinaceus</name>
    <dbReference type="NCBI Taxonomy" id="35708"/>
    <lineage>
        <taxon>Eukaryota</taxon>
        <taxon>Viridiplantae</taxon>
        <taxon>Streptophyta</taxon>
        <taxon>Embryophyta</taxon>
        <taxon>Tracheophyta</taxon>
        <taxon>Spermatophyta</taxon>
        <taxon>Magnoliopsida</taxon>
        <taxon>Liliopsida</taxon>
        <taxon>Poales</taxon>
        <taxon>Poaceae</taxon>
        <taxon>PACMAD clade</taxon>
        <taxon>Arundinoideae</taxon>
        <taxon>Arundineae</taxon>
        <taxon>Arundo</taxon>
    </lineage>
</organism>
<name>A0A0A9S7S3_ARUDO</name>
<proteinExistence type="predicted"/>
<protein>
    <submittedName>
        <fullName evidence="1">Uncharacterized protein</fullName>
    </submittedName>
</protein>
<evidence type="ECO:0000313" key="1">
    <source>
        <dbReference type="EMBL" id="JAE18163.1"/>
    </source>
</evidence>
<dbReference type="EMBL" id="GBRH01179733">
    <property type="protein sequence ID" value="JAE18163.1"/>
    <property type="molecule type" value="Transcribed_RNA"/>
</dbReference>
<reference evidence="1" key="1">
    <citation type="submission" date="2014-09" db="EMBL/GenBank/DDBJ databases">
        <authorList>
            <person name="Magalhaes I.L.F."/>
            <person name="Oliveira U."/>
            <person name="Santos F.R."/>
            <person name="Vidigal T.H.D.A."/>
            <person name="Brescovit A.D."/>
            <person name="Santos A.J."/>
        </authorList>
    </citation>
    <scope>NUCLEOTIDE SEQUENCE</scope>
    <source>
        <tissue evidence="1">Shoot tissue taken approximately 20 cm above the soil surface</tissue>
    </source>
</reference>
<dbReference type="AlphaFoldDB" id="A0A0A9S7S3"/>
<reference evidence="1" key="2">
    <citation type="journal article" date="2015" name="Data Brief">
        <title>Shoot transcriptome of the giant reed, Arundo donax.</title>
        <authorList>
            <person name="Barrero R.A."/>
            <person name="Guerrero F.D."/>
            <person name="Moolhuijzen P."/>
            <person name="Goolsby J.A."/>
            <person name="Tidwell J."/>
            <person name="Bellgard S.E."/>
            <person name="Bellgard M.I."/>
        </authorList>
    </citation>
    <scope>NUCLEOTIDE SEQUENCE</scope>
    <source>
        <tissue evidence="1">Shoot tissue taken approximately 20 cm above the soil surface</tissue>
    </source>
</reference>
<sequence length="86" mass="9861">MRDMIWTSQTRSFFQVSGFILPMKSSSSFISRERFSRNLFPLRSSGSWTSTSTIHGISQVSNYFLCILVLPVTECTMNFSIVKTCF</sequence>
<accession>A0A0A9S7S3</accession>